<dbReference type="GO" id="GO:0016717">
    <property type="term" value="F:oxidoreductase activity, acting on paired donors, with oxidation of a pair of donors resulting in the reduction of molecular oxygen to two molecules of water"/>
    <property type="evidence" value="ECO:0007669"/>
    <property type="project" value="TreeGrafter"/>
</dbReference>
<dbReference type="OMA" id="IHQMTHG"/>
<dbReference type="InterPro" id="IPR012171">
    <property type="entry name" value="Fatty_acid_desaturase"/>
</dbReference>
<dbReference type="InterPro" id="IPR005804">
    <property type="entry name" value="FA_desaturase_dom"/>
</dbReference>
<evidence type="ECO:0000313" key="5">
    <source>
        <dbReference type="Proteomes" id="UP000014760"/>
    </source>
</evidence>
<evidence type="ECO:0000313" key="3">
    <source>
        <dbReference type="EMBL" id="ELT90442.1"/>
    </source>
</evidence>
<dbReference type="AlphaFoldDB" id="R7TAC9"/>
<keyword evidence="5" id="KW-1185">Reference proteome</keyword>
<accession>R7TAC9</accession>
<protein>
    <recommendedName>
        <fullName evidence="2">Fatty acid desaturase domain-containing protein</fullName>
    </recommendedName>
</protein>
<dbReference type="GO" id="GO:0006629">
    <property type="term" value="P:lipid metabolic process"/>
    <property type="evidence" value="ECO:0007669"/>
    <property type="project" value="InterPro"/>
</dbReference>
<keyword evidence="1" id="KW-1133">Transmembrane helix</keyword>
<feature type="transmembrane region" description="Helical" evidence="1">
    <location>
        <begin position="216"/>
        <end position="236"/>
    </location>
</feature>
<reference evidence="5" key="1">
    <citation type="submission" date="2012-12" db="EMBL/GenBank/DDBJ databases">
        <authorList>
            <person name="Hellsten U."/>
            <person name="Grimwood J."/>
            <person name="Chapman J.A."/>
            <person name="Shapiro H."/>
            <person name="Aerts A."/>
            <person name="Otillar R.P."/>
            <person name="Terry A.Y."/>
            <person name="Boore J.L."/>
            <person name="Simakov O."/>
            <person name="Marletaz F."/>
            <person name="Cho S.-J."/>
            <person name="Edsinger-Gonzales E."/>
            <person name="Havlak P."/>
            <person name="Kuo D.-H."/>
            <person name="Larsson T."/>
            <person name="Lv J."/>
            <person name="Arendt D."/>
            <person name="Savage R."/>
            <person name="Osoegawa K."/>
            <person name="de Jong P."/>
            <person name="Lindberg D.R."/>
            <person name="Seaver E.C."/>
            <person name="Weisblat D.A."/>
            <person name="Putnam N.H."/>
            <person name="Grigoriev I.V."/>
            <person name="Rokhsar D.S."/>
        </authorList>
    </citation>
    <scope>NUCLEOTIDE SEQUENCE</scope>
    <source>
        <strain evidence="5">I ESC-2004</strain>
    </source>
</reference>
<dbReference type="GO" id="GO:0016020">
    <property type="term" value="C:membrane"/>
    <property type="evidence" value="ECO:0007669"/>
    <property type="project" value="TreeGrafter"/>
</dbReference>
<evidence type="ECO:0000313" key="4">
    <source>
        <dbReference type="EnsemblMetazoa" id="CapteP154687"/>
    </source>
</evidence>
<evidence type="ECO:0000256" key="1">
    <source>
        <dbReference type="SAM" id="Phobius"/>
    </source>
</evidence>
<dbReference type="EMBL" id="AMQN01003091">
    <property type="status" value="NOT_ANNOTATED_CDS"/>
    <property type="molecule type" value="Genomic_DNA"/>
</dbReference>
<keyword evidence="1" id="KW-0812">Transmembrane</keyword>
<reference evidence="4" key="3">
    <citation type="submission" date="2015-06" db="UniProtKB">
        <authorList>
            <consortium name="EnsemblMetazoa"/>
        </authorList>
    </citation>
    <scope>IDENTIFICATION</scope>
</reference>
<proteinExistence type="predicted"/>
<sequence>MEAKRRASDVSQRNVYVDVKKLPSFSGLNNLVQDIVKSSSAWERYGYDWMGVLGAVACVPIGLNLLAHPFLVAKALGMILLGCYHNCIAQKAGHLVLHGAYSPWRTFNEIITRVCVEVVGSFPTWLAHDIHIRIHHPHTNIIGLGDSSSWRAPYLTCIPYMFFAPMLLPILTPVLGVLMLVEAKQWRQLMMFLITMPAGIAIHMCLIMSYTSCSMLTAAVVLMAYRAVFMVPYIHINIFQHIGLPMYSQKNRPARIYQMATGSLNLTHNWFLDLTFGSSLTTCHVEHHLFPTLSDNMCTKVKPVVSKYLLENGLPYHEESYWQRMLVFLEHYDELMVNAPPITHFIGIQ</sequence>
<dbReference type="HOGENOM" id="CLU_047135_0_0_1"/>
<dbReference type="STRING" id="283909.R7TAC9"/>
<feature type="transmembrane region" description="Helical" evidence="1">
    <location>
        <begin position="47"/>
        <end position="71"/>
    </location>
</feature>
<feature type="transmembrane region" description="Helical" evidence="1">
    <location>
        <begin position="188"/>
        <end position="210"/>
    </location>
</feature>
<gene>
    <name evidence="3" type="ORF">CAPTEDRAFT_154687</name>
</gene>
<dbReference type="Pfam" id="PF00487">
    <property type="entry name" value="FA_desaturase"/>
    <property type="match status" value="1"/>
</dbReference>
<reference evidence="3 5" key="2">
    <citation type="journal article" date="2013" name="Nature">
        <title>Insights into bilaterian evolution from three spiralian genomes.</title>
        <authorList>
            <person name="Simakov O."/>
            <person name="Marletaz F."/>
            <person name="Cho S.J."/>
            <person name="Edsinger-Gonzales E."/>
            <person name="Havlak P."/>
            <person name="Hellsten U."/>
            <person name="Kuo D.H."/>
            <person name="Larsson T."/>
            <person name="Lv J."/>
            <person name="Arendt D."/>
            <person name="Savage R."/>
            <person name="Osoegawa K."/>
            <person name="de Jong P."/>
            <person name="Grimwood J."/>
            <person name="Chapman J.A."/>
            <person name="Shapiro H."/>
            <person name="Aerts A."/>
            <person name="Otillar R.P."/>
            <person name="Terry A.Y."/>
            <person name="Boore J.L."/>
            <person name="Grigoriev I.V."/>
            <person name="Lindberg D.R."/>
            <person name="Seaver E.C."/>
            <person name="Weisblat D.A."/>
            <person name="Putnam N.H."/>
            <person name="Rokhsar D.S."/>
        </authorList>
    </citation>
    <scope>NUCLEOTIDE SEQUENCE</scope>
    <source>
        <strain evidence="3 5">I ESC-2004</strain>
    </source>
</reference>
<name>R7TAC9_CAPTE</name>
<feature type="domain" description="Fatty acid desaturase" evidence="2">
    <location>
        <begin position="74"/>
        <end position="318"/>
    </location>
</feature>
<dbReference type="PANTHER" id="PTHR19353">
    <property type="entry name" value="FATTY ACID DESATURASE 2"/>
    <property type="match status" value="1"/>
</dbReference>
<dbReference type="PANTHER" id="PTHR19353:SF13">
    <property type="entry name" value="FATTY ACID DESATURASE 6"/>
    <property type="match status" value="1"/>
</dbReference>
<keyword evidence="1" id="KW-0472">Membrane</keyword>
<dbReference type="Proteomes" id="UP000014760">
    <property type="component" value="Unassembled WGS sequence"/>
</dbReference>
<organism evidence="3">
    <name type="scientific">Capitella teleta</name>
    <name type="common">Polychaete worm</name>
    <dbReference type="NCBI Taxonomy" id="283909"/>
    <lineage>
        <taxon>Eukaryota</taxon>
        <taxon>Metazoa</taxon>
        <taxon>Spiralia</taxon>
        <taxon>Lophotrochozoa</taxon>
        <taxon>Annelida</taxon>
        <taxon>Polychaeta</taxon>
        <taxon>Sedentaria</taxon>
        <taxon>Scolecida</taxon>
        <taxon>Capitellidae</taxon>
        <taxon>Capitella</taxon>
    </lineage>
</organism>
<dbReference type="OrthoDB" id="8734935at2759"/>
<dbReference type="EMBL" id="KB310915">
    <property type="protein sequence ID" value="ELT90442.1"/>
    <property type="molecule type" value="Genomic_DNA"/>
</dbReference>
<dbReference type="EnsemblMetazoa" id="CapteT154687">
    <property type="protein sequence ID" value="CapteP154687"/>
    <property type="gene ID" value="CapteG154687"/>
</dbReference>
<evidence type="ECO:0000259" key="2">
    <source>
        <dbReference type="Pfam" id="PF00487"/>
    </source>
</evidence>
<feature type="transmembrane region" description="Helical" evidence="1">
    <location>
        <begin position="158"/>
        <end position="181"/>
    </location>
</feature>